<dbReference type="EMBL" id="MK500407">
    <property type="protein sequence ID" value="QBK89028.1"/>
    <property type="molecule type" value="Genomic_DNA"/>
</dbReference>
<proteinExistence type="predicted"/>
<accession>A0A481Z0N5</accession>
<sequence length="100" mass="11256">MSKKINYNKLDSETKSQTLARSAREKSLGIKDNVDDIDIPDIPKDKLKMILTKIDMSSHENINSLLFAKNNAVNPNGTIFHSCTINAIFKNKQKSLLLHS</sequence>
<organism evidence="1">
    <name type="scientific">Mimivirus LCMiAC02</name>
    <dbReference type="NCBI Taxonomy" id="2506609"/>
    <lineage>
        <taxon>Viruses</taxon>
        <taxon>Varidnaviria</taxon>
        <taxon>Bamfordvirae</taxon>
        <taxon>Nucleocytoviricota</taxon>
        <taxon>Megaviricetes</taxon>
        <taxon>Imitervirales</taxon>
        <taxon>Mimiviridae</taxon>
        <taxon>Klosneuvirinae</taxon>
    </lineage>
</organism>
<evidence type="ECO:0000313" key="1">
    <source>
        <dbReference type="EMBL" id="QBK89028.1"/>
    </source>
</evidence>
<protein>
    <submittedName>
        <fullName evidence="1">Uncharacterized protein</fullName>
    </submittedName>
</protein>
<gene>
    <name evidence="1" type="ORF">LCMiAC02_01210</name>
</gene>
<reference evidence="1" key="1">
    <citation type="journal article" date="2019" name="MBio">
        <title>Virus Genomes from Deep Sea Sediments Expand the Ocean Megavirome and Support Independent Origins of Viral Gigantism.</title>
        <authorList>
            <person name="Backstrom D."/>
            <person name="Yutin N."/>
            <person name="Jorgensen S.L."/>
            <person name="Dharamshi J."/>
            <person name="Homa F."/>
            <person name="Zaremba-Niedwiedzka K."/>
            <person name="Spang A."/>
            <person name="Wolf Y.I."/>
            <person name="Koonin E.V."/>
            <person name="Ettema T.J."/>
        </authorList>
    </citation>
    <scope>NUCLEOTIDE SEQUENCE</scope>
</reference>
<name>A0A481Z0N5_9VIRU</name>